<comment type="caution">
    <text evidence="1">The sequence shown here is derived from an EMBL/GenBank/DDBJ whole genome shotgun (WGS) entry which is preliminary data.</text>
</comment>
<protein>
    <recommendedName>
        <fullName evidence="3">Ferritin-like metal-binding protein YciE</fullName>
    </recommendedName>
</protein>
<keyword evidence="2" id="KW-1185">Reference proteome</keyword>
<dbReference type="SUPFAM" id="SSF47240">
    <property type="entry name" value="Ferritin-like"/>
    <property type="match status" value="1"/>
</dbReference>
<evidence type="ECO:0008006" key="3">
    <source>
        <dbReference type="Google" id="ProtNLM"/>
    </source>
</evidence>
<reference evidence="1" key="1">
    <citation type="journal article" date="2014" name="Int. J. Syst. Evol. Microbiol.">
        <title>Complete genome sequence of Corynebacterium casei LMG S-19264T (=DSM 44701T), isolated from a smear-ripened cheese.</title>
        <authorList>
            <consortium name="US DOE Joint Genome Institute (JGI-PGF)"/>
            <person name="Walter F."/>
            <person name="Albersmeier A."/>
            <person name="Kalinowski J."/>
            <person name="Ruckert C."/>
        </authorList>
    </citation>
    <scope>NUCLEOTIDE SEQUENCE</scope>
    <source>
        <strain evidence="1">CGMCC 1.12506</strain>
    </source>
</reference>
<gene>
    <name evidence="1" type="ORF">GCM10011343_23310</name>
</gene>
<dbReference type="Gene3D" id="1.20.1260.10">
    <property type="match status" value="1"/>
</dbReference>
<dbReference type="InterPro" id="IPR010287">
    <property type="entry name" value="DUF892_YciF-like"/>
</dbReference>
<evidence type="ECO:0000313" key="2">
    <source>
        <dbReference type="Proteomes" id="UP000625735"/>
    </source>
</evidence>
<evidence type="ECO:0000313" key="1">
    <source>
        <dbReference type="EMBL" id="GGD32571.1"/>
    </source>
</evidence>
<name>A0A916Y701_9FLAO</name>
<dbReference type="InterPro" id="IPR047114">
    <property type="entry name" value="YciF"/>
</dbReference>
<dbReference type="Proteomes" id="UP000625735">
    <property type="component" value="Unassembled WGS sequence"/>
</dbReference>
<proteinExistence type="predicted"/>
<dbReference type="EMBL" id="BMFG01000010">
    <property type="protein sequence ID" value="GGD32571.1"/>
    <property type="molecule type" value="Genomic_DNA"/>
</dbReference>
<dbReference type="InterPro" id="IPR009078">
    <property type="entry name" value="Ferritin-like_SF"/>
</dbReference>
<dbReference type="InterPro" id="IPR012347">
    <property type="entry name" value="Ferritin-like"/>
</dbReference>
<dbReference type="AlphaFoldDB" id="A0A916Y701"/>
<dbReference type="Pfam" id="PF05974">
    <property type="entry name" value="DUF892"/>
    <property type="match status" value="1"/>
</dbReference>
<organism evidence="1 2">
    <name type="scientific">Flavobacterium orientale</name>
    <dbReference type="NCBI Taxonomy" id="1756020"/>
    <lineage>
        <taxon>Bacteria</taxon>
        <taxon>Pseudomonadati</taxon>
        <taxon>Bacteroidota</taxon>
        <taxon>Flavobacteriia</taxon>
        <taxon>Flavobacteriales</taxon>
        <taxon>Flavobacteriaceae</taxon>
        <taxon>Flavobacterium</taxon>
    </lineage>
</organism>
<dbReference type="RefSeq" id="WP_188362758.1">
    <property type="nucleotide sequence ID" value="NZ_BMFG01000010.1"/>
</dbReference>
<dbReference type="PANTHER" id="PTHR30565:SF9">
    <property type="entry name" value="PROTEIN YCIF"/>
    <property type="match status" value="1"/>
</dbReference>
<sequence length="179" mass="20266">MENYFNTNYKIPTTTSGKTSQLMQLFEEGLKDIFWAEKALIKEIPLWIQNATSVELIEVLMNHLEETYQQVDRLAVIYRSIDKKVEVKLCEAMEGLIAEVGKRIASCEPGAMKDARIVASTQKIIHYEIAAYSTLYQFAETLGLNEAAELLLVTLYEEKTTDKKLAEVSGAFIQTETTT</sequence>
<reference evidence="1" key="2">
    <citation type="submission" date="2020-09" db="EMBL/GenBank/DDBJ databases">
        <authorList>
            <person name="Sun Q."/>
            <person name="Zhou Y."/>
        </authorList>
    </citation>
    <scope>NUCLEOTIDE SEQUENCE</scope>
    <source>
        <strain evidence="1">CGMCC 1.12506</strain>
    </source>
</reference>
<accession>A0A916Y701</accession>
<dbReference type="PANTHER" id="PTHR30565">
    <property type="entry name" value="PROTEIN YCIF"/>
    <property type="match status" value="1"/>
</dbReference>